<evidence type="ECO:0000256" key="3">
    <source>
        <dbReference type="ARBA" id="ARBA00022771"/>
    </source>
</evidence>
<evidence type="ECO:0008006" key="11">
    <source>
        <dbReference type="Google" id="ProtNLM"/>
    </source>
</evidence>
<feature type="compositionally biased region" description="Low complexity" evidence="6">
    <location>
        <begin position="211"/>
        <end position="224"/>
    </location>
</feature>
<evidence type="ECO:0000259" key="7">
    <source>
        <dbReference type="PROSITE" id="PS50089"/>
    </source>
</evidence>
<dbReference type="InterPro" id="IPR017907">
    <property type="entry name" value="Znf_RING_CS"/>
</dbReference>
<keyword evidence="10" id="KW-1185">Reference proteome</keyword>
<keyword evidence="4" id="KW-0862">Zinc</keyword>
<gene>
    <name evidence="9" type="ORF">K466DRAFT_552455</name>
</gene>
<evidence type="ECO:0000256" key="4">
    <source>
        <dbReference type="ARBA" id="ARBA00022833"/>
    </source>
</evidence>
<dbReference type="InParanoid" id="A0A5C3P8I7"/>
<dbReference type="Gene3D" id="3.30.160.60">
    <property type="entry name" value="Classic Zinc Finger"/>
    <property type="match status" value="2"/>
</dbReference>
<feature type="region of interest" description="Disordered" evidence="6">
    <location>
        <begin position="164"/>
        <end position="247"/>
    </location>
</feature>
<keyword evidence="1" id="KW-0479">Metal-binding</keyword>
<evidence type="ECO:0000256" key="1">
    <source>
        <dbReference type="ARBA" id="ARBA00022723"/>
    </source>
</evidence>
<dbReference type="SMART" id="SM00355">
    <property type="entry name" value="ZnF_C2H2"/>
    <property type="match status" value="5"/>
</dbReference>
<dbReference type="GO" id="GO:0005634">
    <property type="term" value="C:nucleus"/>
    <property type="evidence" value="ECO:0007669"/>
    <property type="project" value="TreeGrafter"/>
</dbReference>
<protein>
    <recommendedName>
        <fullName evidence="11">RING-type domain-containing protein</fullName>
    </recommendedName>
</protein>
<dbReference type="PROSITE" id="PS50089">
    <property type="entry name" value="ZF_RING_2"/>
    <property type="match status" value="1"/>
</dbReference>
<dbReference type="InterPro" id="IPR001841">
    <property type="entry name" value="Znf_RING"/>
</dbReference>
<feature type="domain" description="RING-type" evidence="7">
    <location>
        <begin position="256"/>
        <end position="294"/>
    </location>
</feature>
<keyword evidence="3 5" id="KW-0863">Zinc-finger</keyword>
<dbReference type="GO" id="GO:0008270">
    <property type="term" value="F:zinc ion binding"/>
    <property type="evidence" value="ECO:0007669"/>
    <property type="project" value="UniProtKB-KW"/>
</dbReference>
<feature type="compositionally biased region" description="Basic and acidic residues" evidence="6">
    <location>
        <begin position="164"/>
        <end position="173"/>
    </location>
</feature>
<dbReference type="SUPFAM" id="SSF57850">
    <property type="entry name" value="RING/U-box"/>
    <property type="match status" value="1"/>
</dbReference>
<dbReference type="Gene3D" id="3.30.40.10">
    <property type="entry name" value="Zinc/RING finger domain, C3HC4 (zinc finger)"/>
    <property type="match status" value="1"/>
</dbReference>
<evidence type="ECO:0000313" key="10">
    <source>
        <dbReference type="Proteomes" id="UP000308197"/>
    </source>
</evidence>
<evidence type="ECO:0000256" key="5">
    <source>
        <dbReference type="PROSITE-ProRule" id="PRU00042"/>
    </source>
</evidence>
<dbReference type="PROSITE" id="PS00028">
    <property type="entry name" value="ZINC_FINGER_C2H2_1"/>
    <property type="match status" value="2"/>
</dbReference>
<name>A0A5C3P8I7_9APHY</name>
<accession>A0A5C3P8I7</accession>
<dbReference type="Proteomes" id="UP000308197">
    <property type="component" value="Unassembled WGS sequence"/>
</dbReference>
<reference evidence="9 10" key="1">
    <citation type="journal article" date="2019" name="Nat. Ecol. Evol.">
        <title>Megaphylogeny resolves global patterns of mushroom evolution.</title>
        <authorList>
            <person name="Varga T."/>
            <person name="Krizsan K."/>
            <person name="Foldi C."/>
            <person name="Dima B."/>
            <person name="Sanchez-Garcia M."/>
            <person name="Sanchez-Ramirez S."/>
            <person name="Szollosi G.J."/>
            <person name="Szarkandi J.G."/>
            <person name="Papp V."/>
            <person name="Albert L."/>
            <person name="Andreopoulos W."/>
            <person name="Angelini C."/>
            <person name="Antonin V."/>
            <person name="Barry K.W."/>
            <person name="Bougher N.L."/>
            <person name="Buchanan P."/>
            <person name="Buyck B."/>
            <person name="Bense V."/>
            <person name="Catcheside P."/>
            <person name="Chovatia M."/>
            <person name="Cooper J."/>
            <person name="Damon W."/>
            <person name="Desjardin D."/>
            <person name="Finy P."/>
            <person name="Geml J."/>
            <person name="Haridas S."/>
            <person name="Hughes K."/>
            <person name="Justo A."/>
            <person name="Karasinski D."/>
            <person name="Kautmanova I."/>
            <person name="Kiss B."/>
            <person name="Kocsube S."/>
            <person name="Kotiranta H."/>
            <person name="LaButti K.M."/>
            <person name="Lechner B.E."/>
            <person name="Liimatainen K."/>
            <person name="Lipzen A."/>
            <person name="Lukacs Z."/>
            <person name="Mihaltcheva S."/>
            <person name="Morgado L.N."/>
            <person name="Niskanen T."/>
            <person name="Noordeloos M.E."/>
            <person name="Ohm R.A."/>
            <person name="Ortiz-Santana B."/>
            <person name="Ovrebo C."/>
            <person name="Racz N."/>
            <person name="Riley R."/>
            <person name="Savchenko A."/>
            <person name="Shiryaev A."/>
            <person name="Soop K."/>
            <person name="Spirin V."/>
            <person name="Szebenyi C."/>
            <person name="Tomsovsky M."/>
            <person name="Tulloss R.E."/>
            <person name="Uehling J."/>
            <person name="Grigoriev I.V."/>
            <person name="Vagvolgyi C."/>
            <person name="Papp T."/>
            <person name="Martin F.M."/>
            <person name="Miettinen O."/>
            <person name="Hibbett D.S."/>
            <person name="Nagy L.G."/>
        </authorList>
    </citation>
    <scope>NUCLEOTIDE SEQUENCE [LARGE SCALE GENOMIC DNA]</scope>
    <source>
        <strain evidence="9 10">HHB13444</strain>
    </source>
</reference>
<dbReference type="PROSITE" id="PS50157">
    <property type="entry name" value="ZINC_FINGER_C2H2_2"/>
    <property type="match status" value="1"/>
</dbReference>
<evidence type="ECO:0000256" key="2">
    <source>
        <dbReference type="ARBA" id="ARBA00022737"/>
    </source>
</evidence>
<dbReference type="SMART" id="SM00184">
    <property type="entry name" value="RING"/>
    <property type="match status" value="1"/>
</dbReference>
<dbReference type="STRING" id="1314778.A0A5C3P8I7"/>
<evidence type="ECO:0000259" key="8">
    <source>
        <dbReference type="PROSITE" id="PS50157"/>
    </source>
</evidence>
<evidence type="ECO:0000313" key="9">
    <source>
        <dbReference type="EMBL" id="TFK85219.1"/>
    </source>
</evidence>
<dbReference type="InterPro" id="IPR013083">
    <property type="entry name" value="Znf_RING/FYVE/PHD"/>
</dbReference>
<keyword evidence="2" id="KW-0677">Repeat</keyword>
<feature type="domain" description="C2H2-type" evidence="8">
    <location>
        <begin position="122"/>
        <end position="147"/>
    </location>
</feature>
<proteinExistence type="predicted"/>
<sequence>MYVPYARATFRTKRRSKSICNVHFPLSWAVESHYTTRSIHTTCGHCGLRLRDKGELRRHVTLTHQPTVTVKCVPCGQNFETSVERKQHYQVSVNHPTCSVCGEGYADDAEIDNHLSWAHLDFRCKTCNEQFRSVDDLQSHYLSSSEHPHCASCEIGFADDQSCDKHMETDHPRPPPRMPSPLLRTPSPVIALVSHTRTVEPSSPETPPTSQPIQSSPIASAASTGTVADMEGTSTVETPLARPRPTPTMVEGTWRCRLCAMEPTAPTATICGHVFCTACIVQELVKTGSCPVCKEMILLHLHVEIA</sequence>
<dbReference type="EMBL" id="ML211266">
    <property type="protein sequence ID" value="TFK85219.1"/>
    <property type="molecule type" value="Genomic_DNA"/>
</dbReference>
<dbReference type="InterPro" id="IPR013087">
    <property type="entry name" value="Znf_C2H2_type"/>
</dbReference>
<dbReference type="GO" id="GO:0043565">
    <property type="term" value="F:sequence-specific DNA binding"/>
    <property type="evidence" value="ECO:0007669"/>
    <property type="project" value="TreeGrafter"/>
</dbReference>
<dbReference type="GO" id="GO:0000981">
    <property type="term" value="F:DNA-binding transcription factor activity, RNA polymerase II-specific"/>
    <property type="evidence" value="ECO:0007669"/>
    <property type="project" value="TreeGrafter"/>
</dbReference>
<dbReference type="Pfam" id="PF13923">
    <property type="entry name" value="zf-C3HC4_2"/>
    <property type="match status" value="1"/>
</dbReference>
<dbReference type="PROSITE" id="PS00518">
    <property type="entry name" value="ZF_RING_1"/>
    <property type="match status" value="1"/>
</dbReference>
<dbReference type="AlphaFoldDB" id="A0A5C3P8I7"/>
<dbReference type="PANTHER" id="PTHR24408:SF58">
    <property type="entry name" value="TRANSCRIPTION FACTOR (TFIIIA), PUTATIVE (AFU_ORTHOLOGUE AFUA_1G05150)-RELATED"/>
    <property type="match status" value="1"/>
</dbReference>
<organism evidence="9 10">
    <name type="scientific">Polyporus arcularius HHB13444</name>
    <dbReference type="NCBI Taxonomy" id="1314778"/>
    <lineage>
        <taxon>Eukaryota</taxon>
        <taxon>Fungi</taxon>
        <taxon>Dikarya</taxon>
        <taxon>Basidiomycota</taxon>
        <taxon>Agaricomycotina</taxon>
        <taxon>Agaricomycetes</taxon>
        <taxon>Polyporales</taxon>
        <taxon>Polyporaceae</taxon>
        <taxon>Polyporus</taxon>
    </lineage>
</organism>
<dbReference type="PANTHER" id="PTHR24408">
    <property type="entry name" value="ZINC FINGER PROTEIN"/>
    <property type="match status" value="1"/>
</dbReference>
<evidence type="ECO:0000256" key="6">
    <source>
        <dbReference type="SAM" id="MobiDB-lite"/>
    </source>
</evidence>